<keyword evidence="2" id="KW-1185">Reference proteome</keyword>
<protein>
    <recommendedName>
        <fullName evidence="3">BON domain-containing protein</fullName>
    </recommendedName>
</protein>
<evidence type="ECO:0000313" key="2">
    <source>
        <dbReference type="Proteomes" id="UP000306918"/>
    </source>
</evidence>
<gene>
    <name evidence="1" type="ORF">FAM09_28975</name>
</gene>
<evidence type="ECO:0000313" key="1">
    <source>
        <dbReference type="EMBL" id="THU31119.1"/>
    </source>
</evidence>
<dbReference type="AlphaFoldDB" id="A0A4S8HAK6"/>
<evidence type="ECO:0008006" key="3">
    <source>
        <dbReference type="Google" id="ProtNLM"/>
    </source>
</evidence>
<reference evidence="1 2" key="1">
    <citation type="submission" date="2019-04" db="EMBL/GenBank/DDBJ databases">
        <title>Niastella caeni sp. nov., isolated from activated sludge.</title>
        <authorList>
            <person name="Sheng M."/>
        </authorList>
    </citation>
    <scope>NUCLEOTIDE SEQUENCE [LARGE SCALE GENOMIC DNA]</scope>
    <source>
        <strain evidence="1 2">HX-2-15</strain>
    </source>
</reference>
<dbReference type="EMBL" id="STFF01000014">
    <property type="protein sequence ID" value="THU31119.1"/>
    <property type="molecule type" value="Genomic_DNA"/>
</dbReference>
<dbReference type="Proteomes" id="UP000306918">
    <property type="component" value="Unassembled WGS sequence"/>
</dbReference>
<dbReference type="RefSeq" id="WP_136580665.1">
    <property type="nucleotide sequence ID" value="NZ_STFF01000014.1"/>
</dbReference>
<name>A0A4S8HAK6_9BACT</name>
<comment type="caution">
    <text evidence="1">The sequence shown here is derived from an EMBL/GenBank/DDBJ whole genome shotgun (WGS) entry which is preliminary data.</text>
</comment>
<accession>A0A4S8HAK6</accession>
<organism evidence="1 2">
    <name type="scientific">Niastella caeni</name>
    <dbReference type="NCBI Taxonomy" id="2569763"/>
    <lineage>
        <taxon>Bacteria</taxon>
        <taxon>Pseudomonadati</taxon>
        <taxon>Bacteroidota</taxon>
        <taxon>Chitinophagia</taxon>
        <taxon>Chitinophagales</taxon>
        <taxon>Chitinophagaceae</taxon>
        <taxon>Niastella</taxon>
    </lineage>
</organism>
<dbReference type="OrthoDB" id="1097785at2"/>
<sequence length="114" mass="12251">MTLRILKGTLLLILSAGLLDLSCKGREKDKDIDATPNIDTVSTVDTSAPVTTAPETVTEAQLRDATKDFPGVTATLNNGEVTLTGIISRDDLPRLMQSVQALNPKKVNNNLTFK</sequence>
<proteinExistence type="predicted"/>